<proteinExistence type="predicted"/>
<feature type="compositionally biased region" description="Basic and acidic residues" evidence="1">
    <location>
        <begin position="1"/>
        <end position="16"/>
    </location>
</feature>
<gene>
    <name evidence="2" type="ORF">AVDCRST_MAG41-850</name>
</gene>
<accession>A0A6J4HR41</accession>
<organism evidence="2">
    <name type="scientific">uncultured Mycobacteriales bacterium</name>
    <dbReference type="NCBI Taxonomy" id="581187"/>
    <lineage>
        <taxon>Bacteria</taxon>
        <taxon>Bacillati</taxon>
        <taxon>Actinomycetota</taxon>
        <taxon>Actinomycetes</taxon>
        <taxon>Mycobacteriales</taxon>
        <taxon>environmental samples</taxon>
    </lineage>
</organism>
<dbReference type="AlphaFoldDB" id="A0A6J4HR41"/>
<reference evidence="2" key="1">
    <citation type="submission" date="2020-02" db="EMBL/GenBank/DDBJ databases">
        <authorList>
            <person name="Meier V. D."/>
        </authorList>
    </citation>
    <scope>NUCLEOTIDE SEQUENCE</scope>
    <source>
        <strain evidence="2">AVDCRST_MAG41</strain>
    </source>
</reference>
<feature type="region of interest" description="Disordered" evidence="1">
    <location>
        <begin position="97"/>
        <end position="116"/>
    </location>
</feature>
<name>A0A6J4HR41_9ACTN</name>
<evidence type="ECO:0000256" key="1">
    <source>
        <dbReference type="SAM" id="MobiDB-lite"/>
    </source>
</evidence>
<sequence>MAREDLRSGDDVRDDVLSAPGPPEVRRDRKEHGGSTDRFDDDALAARTEQERVDAGLADYAPGSVPPATDDPVPVDLTATAAYREEKAQIDLEVERGLIATEGERPDFPPSRYPDS</sequence>
<protein>
    <submittedName>
        <fullName evidence="2">Uncharacterized protein</fullName>
    </submittedName>
</protein>
<feature type="compositionally biased region" description="Basic and acidic residues" evidence="1">
    <location>
        <begin position="24"/>
        <end position="38"/>
    </location>
</feature>
<feature type="compositionally biased region" description="Basic and acidic residues" evidence="1">
    <location>
        <begin position="97"/>
        <end position="107"/>
    </location>
</feature>
<dbReference type="EMBL" id="CADCTP010000090">
    <property type="protein sequence ID" value="CAA9229655.1"/>
    <property type="molecule type" value="Genomic_DNA"/>
</dbReference>
<feature type="region of interest" description="Disordered" evidence="1">
    <location>
        <begin position="1"/>
        <end position="43"/>
    </location>
</feature>
<evidence type="ECO:0000313" key="2">
    <source>
        <dbReference type="EMBL" id="CAA9229655.1"/>
    </source>
</evidence>